<feature type="site" description="Deprotonates C-terminal active site Cys" evidence="8">
    <location>
        <position position="25"/>
    </location>
</feature>
<evidence type="ECO:0000313" key="11">
    <source>
        <dbReference type="EMBL" id="KKU03680.1"/>
    </source>
</evidence>
<dbReference type="EMBL" id="LCKQ01000013">
    <property type="protein sequence ID" value="KKU03680.1"/>
    <property type="molecule type" value="Genomic_DNA"/>
</dbReference>
<evidence type="ECO:0000256" key="5">
    <source>
        <dbReference type="ARBA" id="ARBA00023284"/>
    </source>
</evidence>
<dbReference type="PANTHER" id="PTHR45663:SF11">
    <property type="entry name" value="GEO12009P1"/>
    <property type="match status" value="1"/>
</dbReference>
<dbReference type="GO" id="GO:0005829">
    <property type="term" value="C:cytosol"/>
    <property type="evidence" value="ECO:0007669"/>
    <property type="project" value="TreeGrafter"/>
</dbReference>
<dbReference type="GO" id="GO:0015035">
    <property type="term" value="F:protein-disulfide reductase activity"/>
    <property type="evidence" value="ECO:0007669"/>
    <property type="project" value="UniProtKB-UniRule"/>
</dbReference>
<dbReference type="Pfam" id="PF00085">
    <property type="entry name" value="Thioredoxin"/>
    <property type="match status" value="1"/>
</dbReference>
<dbReference type="SUPFAM" id="SSF52833">
    <property type="entry name" value="Thioredoxin-like"/>
    <property type="match status" value="1"/>
</dbReference>
<keyword evidence="3" id="KW-0249">Electron transport</keyword>
<name>A0A0G1Q4U8_9BACT</name>
<proteinExistence type="inferred from homology"/>
<evidence type="ECO:0000256" key="6">
    <source>
        <dbReference type="NCBIfam" id="TIGR01068"/>
    </source>
</evidence>
<evidence type="ECO:0000256" key="9">
    <source>
        <dbReference type="PIRSR" id="PIRSR000077-4"/>
    </source>
</evidence>
<evidence type="ECO:0000256" key="1">
    <source>
        <dbReference type="ARBA" id="ARBA00008987"/>
    </source>
</evidence>
<keyword evidence="5 9" id="KW-0676">Redox-active center</keyword>
<feature type="active site" description="Nucleophile" evidence="8">
    <location>
        <position position="31"/>
    </location>
</feature>
<evidence type="ECO:0000256" key="3">
    <source>
        <dbReference type="ARBA" id="ARBA00022982"/>
    </source>
</evidence>
<keyword evidence="2" id="KW-0813">Transport</keyword>
<dbReference type="InterPro" id="IPR013766">
    <property type="entry name" value="Thioredoxin_domain"/>
</dbReference>
<dbReference type="GO" id="GO:0045454">
    <property type="term" value="P:cell redox homeostasis"/>
    <property type="evidence" value="ECO:0007669"/>
    <property type="project" value="TreeGrafter"/>
</dbReference>
<dbReference type="AlphaFoldDB" id="A0A0G1Q4U8"/>
<dbReference type="PANTHER" id="PTHR45663">
    <property type="entry name" value="GEO12009P1"/>
    <property type="match status" value="1"/>
</dbReference>
<evidence type="ECO:0000259" key="10">
    <source>
        <dbReference type="PROSITE" id="PS51352"/>
    </source>
</evidence>
<sequence>MATSNITDADFEAKVLKSGTPVLVDFWAPWCGPCKLAEPVLEELSNTYNGKVAIMKLNVDENQNSAAKYSVMSIPTTILFKGGAEVGRQVGFAGKDAFEDLLKRGIAS</sequence>
<evidence type="ECO:0000256" key="7">
    <source>
        <dbReference type="PIRNR" id="PIRNR000077"/>
    </source>
</evidence>
<evidence type="ECO:0000256" key="8">
    <source>
        <dbReference type="PIRSR" id="PIRSR000077-1"/>
    </source>
</evidence>
<dbReference type="PRINTS" id="PR00421">
    <property type="entry name" value="THIOREDOXIN"/>
</dbReference>
<feature type="site" description="Contributes to redox potential value" evidence="8">
    <location>
        <position position="33"/>
    </location>
</feature>
<dbReference type="InterPro" id="IPR005746">
    <property type="entry name" value="Thioredoxin"/>
</dbReference>
<dbReference type="Proteomes" id="UP000034086">
    <property type="component" value="Unassembled WGS sequence"/>
</dbReference>
<keyword evidence="4 9" id="KW-1015">Disulfide bond</keyword>
<dbReference type="PROSITE" id="PS51352">
    <property type="entry name" value="THIOREDOXIN_2"/>
    <property type="match status" value="1"/>
</dbReference>
<reference evidence="11 12" key="1">
    <citation type="journal article" date="2015" name="Nature">
        <title>rRNA introns, odd ribosomes, and small enigmatic genomes across a large radiation of phyla.</title>
        <authorList>
            <person name="Brown C.T."/>
            <person name="Hug L.A."/>
            <person name="Thomas B.C."/>
            <person name="Sharon I."/>
            <person name="Castelle C.J."/>
            <person name="Singh A."/>
            <person name="Wilkins M.J."/>
            <person name="Williams K.H."/>
            <person name="Banfield J.F."/>
        </authorList>
    </citation>
    <scope>NUCLEOTIDE SEQUENCE [LARGE SCALE GENOMIC DNA]</scope>
</reference>
<dbReference type="PIRSF" id="PIRSF000077">
    <property type="entry name" value="Thioredoxin"/>
    <property type="match status" value="1"/>
</dbReference>
<dbReference type="PATRIC" id="fig|1618598.3.peg.389"/>
<feature type="active site" description="Nucleophile" evidence="8">
    <location>
        <position position="34"/>
    </location>
</feature>
<dbReference type="InterPro" id="IPR036249">
    <property type="entry name" value="Thioredoxin-like_sf"/>
</dbReference>
<gene>
    <name evidence="11" type="ORF">UX03_C0013G0038</name>
</gene>
<dbReference type="CDD" id="cd02947">
    <property type="entry name" value="TRX_family"/>
    <property type="match status" value="1"/>
</dbReference>
<evidence type="ECO:0000256" key="4">
    <source>
        <dbReference type="ARBA" id="ARBA00023157"/>
    </source>
</evidence>
<evidence type="ECO:0000256" key="2">
    <source>
        <dbReference type="ARBA" id="ARBA00022448"/>
    </source>
</evidence>
<dbReference type="FunFam" id="3.40.30.10:FF:000001">
    <property type="entry name" value="Thioredoxin"/>
    <property type="match status" value="1"/>
</dbReference>
<dbReference type="NCBIfam" id="TIGR01068">
    <property type="entry name" value="thioredoxin"/>
    <property type="match status" value="1"/>
</dbReference>
<protein>
    <recommendedName>
        <fullName evidence="6 7">Thioredoxin</fullName>
    </recommendedName>
</protein>
<comment type="caution">
    <text evidence="11">The sequence shown here is derived from an EMBL/GenBank/DDBJ whole genome shotgun (WGS) entry which is preliminary data.</text>
</comment>
<organism evidence="11 12">
    <name type="scientific">Candidatus Woesebacteria bacterium GW2011_GWE1_45_18</name>
    <dbReference type="NCBI Taxonomy" id="1618598"/>
    <lineage>
        <taxon>Bacteria</taxon>
        <taxon>Candidatus Woeseibacteriota</taxon>
    </lineage>
</organism>
<feature type="disulfide bond" description="Redox-active" evidence="9">
    <location>
        <begin position="31"/>
        <end position="34"/>
    </location>
</feature>
<accession>A0A0G1Q4U8</accession>
<comment type="similarity">
    <text evidence="1 7">Belongs to the thioredoxin family.</text>
</comment>
<feature type="domain" description="Thioredoxin" evidence="10">
    <location>
        <begin position="1"/>
        <end position="108"/>
    </location>
</feature>
<dbReference type="Gene3D" id="3.40.30.10">
    <property type="entry name" value="Glutaredoxin"/>
    <property type="match status" value="1"/>
</dbReference>
<evidence type="ECO:0000313" key="12">
    <source>
        <dbReference type="Proteomes" id="UP000034086"/>
    </source>
</evidence>
<feature type="site" description="Contributes to redox potential value" evidence="8">
    <location>
        <position position="32"/>
    </location>
</feature>